<feature type="transmembrane region" description="Helical" evidence="8">
    <location>
        <begin position="20"/>
        <end position="43"/>
    </location>
</feature>
<name>A0A7W7YL12_9BACT</name>
<gene>
    <name evidence="10" type="ORF">HNQ64_002292</name>
</gene>
<evidence type="ECO:0000256" key="8">
    <source>
        <dbReference type="SAM" id="Phobius"/>
    </source>
</evidence>
<evidence type="ECO:0000256" key="7">
    <source>
        <dbReference type="SAM" id="MobiDB-lite"/>
    </source>
</evidence>
<dbReference type="Pfam" id="PF01618">
    <property type="entry name" value="MotA_ExbB"/>
    <property type="match status" value="1"/>
</dbReference>
<evidence type="ECO:0000259" key="9">
    <source>
        <dbReference type="Pfam" id="PF01618"/>
    </source>
</evidence>
<feature type="transmembrane region" description="Helical" evidence="8">
    <location>
        <begin position="145"/>
        <end position="166"/>
    </location>
</feature>
<evidence type="ECO:0000256" key="1">
    <source>
        <dbReference type="ARBA" id="ARBA00004651"/>
    </source>
</evidence>
<comment type="similarity">
    <text evidence="6">Belongs to the exbB/tolQ family.</text>
</comment>
<keyword evidence="2" id="KW-1003">Cell membrane</keyword>
<evidence type="ECO:0000256" key="4">
    <source>
        <dbReference type="ARBA" id="ARBA00022989"/>
    </source>
</evidence>
<keyword evidence="5 8" id="KW-0472">Membrane</keyword>
<dbReference type="InterPro" id="IPR050790">
    <property type="entry name" value="ExbB/TolQ_transport"/>
</dbReference>
<evidence type="ECO:0000256" key="2">
    <source>
        <dbReference type="ARBA" id="ARBA00022475"/>
    </source>
</evidence>
<dbReference type="RefSeq" id="WP_184208478.1">
    <property type="nucleotide sequence ID" value="NZ_JACHIF010000004.1"/>
</dbReference>
<keyword evidence="3 8" id="KW-0812">Transmembrane</keyword>
<keyword evidence="11" id="KW-1185">Reference proteome</keyword>
<dbReference type="GO" id="GO:0017038">
    <property type="term" value="P:protein import"/>
    <property type="evidence" value="ECO:0007669"/>
    <property type="project" value="TreeGrafter"/>
</dbReference>
<dbReference type="PANTHER" id="PTHR30625:SF3">
    <property type="entry name" value="TOL-PAL SYSTEM PROTEIN TOLQ"/>
    <property type="match status" value="1"/>
</dbReference>
<dbReference type="PANTHER" id="PTHR30625">
    <property type="entry name" value="PROTEIN TOLQ"/>
    <property type="match status" value="1"/>
</dbReference>
<organism evidence="10 11">
    <name type="scientific">Prosthecobacter dejongeii</name>
    <dbReference type="NCBI Taxonomy" id="48465"/>
    <lineage>
        <taxon>Bacteria</taxon>
        <taxon>Pseudomonadati</taxon>
        <taxon>Verrucomicrobiota</taxon>
        <taxon>Verrucomicrobiia</taxon>
        <taxon>Verrucomicrobiales</taxon>
        <taxon>Verrucomicrobiaceae</taxon>
        <taxon>Prosthecobacter</taxon>
    </lineage>
</organism>
<dbReference type="Proteomes" id="UP000534294">
    <property type="component" value="Unassembled WGS sequence"/>
</dbReference>
<keyword evidence="6" id="KW-0653">Protein transport</keyword>
<feature type="transmembrane region" description="Helical" evidence="8">
    <location>
        <begin position="186"/>
        <end position="209"/>
    </location>
</feature>
<keyword evidence="4 8" id="KW-1133">Transmembrane helix</keyword>
<reference evidence="10 11" key="1">
    <citation type="submission" date="2020-08" db="EMBL/GenBank/DDBJ databases">
        <title>Genomic Encyclopedia of Type Strains, Phase IV (KMG-IV): sequencing the most valuable type-strain genomes for metagenomic binning, comparative biology and taxonomic classification.</title>
        <authorList>
            <person name="Goeker M."/>
        </authorList>
    </citation>
    <scope>NUCLEOTIDE SEQUENCE [LARGE SCALE GENOMIC DNA]</scope>
    <source>
        <strain evidence="10 11">DSM 12251</strain>
    </source>
</reference>
<feature type="domain" description="MotA/TolQ/ExbB proton channel" evidence="9">
    <location>
        <begin position="106"/>
        <end position="226"/>
    </location>
</feature>
<dbReference type="EMBL" id="JACHIF010000004">
    <property type="protein sequence ID" value="MBB5038034.1"/>
    <property type="molecule type" value="Genomic_DNA"/>
</dbReference>
<evidence type="ECO:0000256" key="3">
    <source>
        <dbReference type="ARBA" id="ARBA00022692"/>
    </source>
</evidence>
<evidence type="ECO:0000313" key="11">
    <source>
        <dbReference type="Proteomes" id="UP000534294"/>
    </source>
</evidence>
<evidence type="ECO:0000256" key="5">
    <source>
        <dbReference type="ARBA" id="ARBA00023136"/>
    </source>
</evidence>
<dbReference type="AlphaFoldDB" id="A0A7W7YL12"/>
<proteinExistence type="inferred from homology"/>
<feature type="region of interest" description="Disordered" evidence="7">
    <location>
        <begin position="251"/>
        <end position="281"/>
    </location>
</feature>
<dbReference type="GO" id="GO:0005886">
    <property type="term" value="C:plasma membrane"/>
    <property type="evidence" value="ECO:0007669"/>
    <property type="project" value="UniProtKB-SubCell"/>
</dbReference>
<comment type="subcellular location">
    <subcellularLocation>
        <location evidence="1">Cell membrane</location>
        <topology evidence="1">Multi-pass membrane protein</topology>
    </subcellularLocation>
    <subcellularLocation>
        <location evidence="6">Membrane</location>
        <topology evidence="6">Multi-pass membrane protein</topology>
    </subcellularLocation>
</comment>
<protein>
    <submittedName>
        <fullName evidence="10">Biopolymer transport protein TolQ</fullName>
    </submittedName>
</protein>
<accession>A0A7W7YL12</accession>
<sequence length="281" mass="30080">MHSPFLAAVSGLQFGLESLSLPSLIIAGLLAVLSMISWTVLVAKWHLLGKATTANNEFMGKFRESAHPLALYLIRERVALSPMYHVYHEACRELAFYLVGEEEPGKTFNSRLQGAGRITSSQMGAVQNAMERAVVSAATRVEVRLGLISTVLAVAPFLGLLGTVWGMLDVFAILAQTQGEAGIAELAPGICSALLTTLLALFVTIPSLLAHNFLVGKIRAMIVRLDNFANELSGVLDRQFVDHRSPDESLPSLGAMGTPTMPGFSHSPNQPLASEGKLATT</sequence>
<keyword evidence="6" id="KW-0813">Transport</keyword>
<dbReference type="InterPro" id="IPR002898">
    <property type="entry name" value="MotA_ExbB_proton_chnl"/>
</dbReference>
<evidence type="ECO:0000313" key="10">
    <source>
        <dbReference type="EMBL" id="MBB5038034.1"/>
    </source>
</evidence>
<evidence type="ECO:0000256" key="6">
    <source>
        <dbReference type="RuleBase" id="RU004057"/>
    </source>
</evidence>
<comment type="caution">
    <text evidence="10">The sequence shown here is derived from an EMBL/GenBank/DDBJ whole genome shotgun (WGS) entry which is preliminary data.</text>
</comment>